<evidence type="ECO:0000256" key="1">
    <source>
        <dbReference type="ARBA" id="ARBA00001947"/>
    </source>
</evidence>
<evidence type="ECO:0000256" key="6">
    <source>
        <dbReference type="ARBA" id="ARBA00023049"/>
    </source>
</evidence>
<dbReference type="GO" id="GO:0008237">
    <property type="term" value="F:metallopeptidase activity"/>
    <property type="evidence" value="ECO:0007669"/>
    <property type="project" value="UniProtKB-KW"/>
</dbReference>
<accession>B6AG03</accession>
<dbReference type="Pfam" id="PF07998">
    <property type="entry name" value="Peptidase_M54"/>
    <property type="match status" value="1"/>
</dbReference>
<dbReference type="Proteomes" id="UP000001460">
    <property type="component" value="Unassembled WGS sequence"/>
</dbReference>
<keyword evidence="4" id="KW-0378">Hydrolase</keyword>
<evidence type="ECO:0000313" key="7">
    <source>
        <dbReference type="EMBL" id="EEA07144.1"/>
    </source>
</evidence>
<evidence type="ECO:0000313" key="8">
    <source>
        <dbReference type="Proteomes" id="UP000001460"/>
    </source>
</evidence>
<dbReference type="OrthoDB" id="2365600at2759"/>
<keyword evidence="8" id="KW-1185">Reference proteome</keyword>
<protein>
    <submittedName>
        <fullName evidence="7">Reprolysin family zinc metalloprotease, putative</fullName>
    </submittedName>
</protein>
<proteinExistence type="predicted"/>
<dbReference type="GO" id="GO:0046872">
    <property type="term" value="F:metal ion binding"/>
    <property type="evidence" value="ECO:0007669"/>
    <property type="project" value="UniProtKB-KW"/>
</dbReference>
<dbReference type="GeneID" id="6996716"/>
<dbReference type="RefSeq" id="XP_002141493.1">
    <property type="nucleotide sequence ID" value="XM_002141457.1"/>
</dbReference>
<dbReference type="AlphaFoldDB" id="B6AG03"/>
<name>B6AG03_CRYMR</name>
<keyword evidence="6 7" id="KW-0482">Metalloprotease</keyword>
<dbReference type="Gene3D" id="3.40.390.10">
    <property type="entry name" value="Collagenase (Catalytic Domain)"/>
    <property type="match status" value="1"/>
</dbReference>
<dbReference type="GO" id="GO:0006508">
    <property type="term" value="P:proteolysis"/>
    <property type="evidence" value="ECO:0007669"/>
    <property type="project" value="UniProtKB-KW"/>
</dbReference>
<organism evidence="7 8">
    <name type="scientific">Cryptosporidium muris (strain RN66)</name>
    <dbReference type="NCBI Taxonomy" id="441375"/>
    <lineage>
        <taxon>Eukaryota</taxon>
        <taxon>Sar</taxon>
        <taxon>Alveolata</taxon>
        <taxon>Apicomplexa</taxon>
        <taxon>Conoidasida</taxon>
        <taxon>Coccidia</taxon>
        <taxon>Eucoccidiorida</taxon>
        <taxon>Eimeriorina</taxon>
        <taxon>Cryptosporidiidae</taxon>
        <taxon>Cryptosporidium</taxon>
    </lineage>
</organism>
<keyword evidence="5" id="KW-0862">Zinc</keyword>
<evidence type="ECO:0000256" key="4">
    <source>
        <dbReference type="ARBA" id="ARBA00022801"/>
    </source>
</evidence>
<gene>
    <name evidence="7" type="ORF">CMU_000130</name>
</gene>
<dbReference type="InterPro" id="IPR024079">
    <property type="entry name" value="MetalloPept_cat_dom_sf"/>
</dbReference>
<dbReference type="SUPFAM" id="SSF55486">
    <property type="entry name" value="Metalloproteases ('zincins'), catalytic domain"/>
    <property type="match status" value="1"/>
</dbReference>
<keyword evidence="3" id="KW-0479">Metal-binding</keyword>
<evidence type="ECO:0000256" key="2">
    <source>
        <dbReference type="ARBA" id="ARBA00022670"/>
    </source>
</evidence>
<dbReference type="PANTHER" id="PTHR15910">
    <property type="entry name" value="ARCHAEMETZINCIN"/>
    <property type="match status" value="1"/>
</dbReference>
<comment type="cofactor">
    <cofactor evidence="1">
        <name>Zn(2+)</name>
        <dbReference type="ChEBI" id="CHEBI:29105"/>
    </cofactor>
</comment>
<dbReference type="CDD" id="cd11375">
    <property type="entry name" value="Peptidase_M54"/>
    <property type="match status" value="1"/>
</dbReference>
<evidence type="ECO:0000256" key="5">
    <source>
        <dbReference type="ARBA" id="ARBA00022833"/>
    </source>
</evidence>
<sequence length="226" mass="25603">MTIILALVGAYEPQISTECISQAYRCLQKIYSGDVIIVAVGNHHTEHRKDCLSIKVKGREITNFTHSNSSYTSTEKYYNQFQIWTRSIFSILLKLKRRFEQIYSIKASSTSTLIIGLTSVDIFPSNQYHFSYGQTDAENGLAIVSGYRIYKRGDTNNRLVKVLLHEYGHLMKLTHCECSCIMSIVSSLSELDERPLKFCSSCINQLLQNNESVSPKNLLILSPGSE</sequence>
<dbReference type="VEuPathDB" id="CryptoDB:CMU_000130"/>
<dbReference type="EMBL" id="DS989732">
    <property type="protein sequence ID" value="EEA07144.1"/>
    <property type="molecule type" value="Genomic_DNA"/>
</dbReference>
<dbReference type="OMA" id="QISTECI"/>
<dbReference type="PANTHER" id="PTHR15910:SF1">
    <property type="entry name" value="ARCHAEMETZINCIN-2"/>
    <property type="match status" value="1"/>
</dbReference>
<reference evidence="7" key="1">
    <citation type="submission" date="2008-06" db="EMBL/GenBank/DDBJ databases">
        <authorList>
            <person name="Lorenzi H."/>
            <person name="Inman J."/>
            <person name="Miller J."/>
            <person name="Schobel S."/>
            <person name="Amedeo P."/>
            <person name="Caler E.V."/>
            <person name="da Silva J."/>
        </authorList>
    </citation>
    <scope>NUCLEOTIDE SEQUENCE [LARGE SCALE GENOMIC DNA]</scope>
    <source>
        <strain evidence="7">RN66</strain>
    </source>
</reference>
<keyword evidence="2" id="KW-0645">Protease</keyword>
<evidence type="ECO:0000256" key="3">
    <source>
        <dbReference type="ARBA" id="ARBA00022723"/>
    </source>
</evidence>
<dbReference type="InterPro" id="IPR012962">
    <property type="entry name" value="Pept_M54_archaemetzincn"/>
</dbReference>